<feature type="domain" description="CCR4-NOT transcription complex subunit 1" evidence="2">
    <location>
        <begin position="156"/>
        <end position="300"/>
    </location>
</feature>
<keyword evidence="5" id="KW-1185">Reference proteome</keyword>
<accession>F0Y088</accession>
<sequence>MNIKFEIEVLSKHLGIKLDEITGPVTLSSRAPPTKDRSPDFNVKRAPADTGSGTGTNGDAVFPQGLGGVAHARAALLPQPPPQQPRPSAQASTFGLTRSDSQGTRIFAPGQGAGDTSQPQSQPQSQPGFAEQTVIPNLASYITVSPQLASGPSGAALRRVAPVAVDRAIREIIQPVVERSVTIACITTKELVAKDFATEPDESRVRKAAALMVSNLAGSLALVTCKEPLRVSIAKHLRALLQQQPGGHLNGSEQHDQHAVQTCAAENLDLGCMLIEKAATEKAIRDVDEAMASTLKNRQKRFDAGHGYADMVGAYGSSAPSGRYPAALPEPLRPKASGLLAHQFYVYEAFQRPPRQTHVQQPSHALHSGGPMPPPPHAHQQHQIPPQGPLVGAAGTHAVTVASQPHALQQHSTSTARSQACSGARGGAAALSRAAQQAASERPSISIAELMDAYRSATAKLDGEFAQLTTKMPGTASHDLSFHALRSHPVAAHVGDLLLAAARVERASRDDAALAIAQSTFKAMCEPRALEPPVRLETLAIVLAAVADISAHLVRDEVANWIAFLPAHTDADRFLHAHVLVRLLGVELLDVAEVDAYLARNMDGGRSAPWLDIALGFVELSVAQYRLATFPGDLQRIARVLEIVARQPHPPPALRRLVAALSAEQQRAHAQTASVRTGRDTGPTPSPVHHGMPSMAPSATPVRGDGLDLRTLAPASRPLAASMSATAAARELRRASIAPEDPPGARDQVTALLEQWIRVWNESPGSEKAYAQYLALLQQHAVPRSDASTERFIRLATTIASSHVLSRARSTVA</sequence>
<feature type="region of interest" description="Disordered" evidence="1">
    <location>
        <begin position="77"/>
        <end position="129"/>
    </location>
</feature>
<dbReference type="RefSeq" id="XP_009033851.1">
    <property type="nucleotide sequence ID" value="XM_009035603.1"/>
</dbReference>
<dbReference type="Gene3D" id="1.25.40.790">
    <property type="match status" value="1"/>
</dbReference>
<dbReference type="KEGG" id="aaf:AURANDRAFT_52580"/>
<gene>
    <name evidence="4" type="ORF">AURANDRAFT_52580</name>
</gene>
<dbReference type="Pfam" id="PF12842">
    <property type="entry name" value="DUF3819"/>
    <property type="match status" value="1"/>
</dbReference>
<dbReference type="PANTHER" id="PTHR13162:SF8">
    <property type="entry name" value="CCR4-NOT TRANSCRIPTION COMPLEX SUBUNIT 1"/>
    <property type="match status" value="1"/>
</dbReference>
<dbReference type="CDD" id="cd20710">
    <property type="entry name" value="NOT1_connector"/>
    <property type="match status" value="1"/>
</dbReference>
<dbReference type="GO" id="GO:0060090">
    <property type="term" value="F:molecular adaptor activity"/>
    <property type="evidence" value="ECO:0007669"/>
    <property type="project" value="TreeGrafter"/>
</dbReference>
<dbReference type="Pfam" id="PF25097">
    <property type="entry name" value="ARM_Cnot1"/>
    <property type="match status" value="1"/>
</dbReference>
<dbReference type="InParanoid" id="F0Y088"/>
<evidence type="ECO:0000259" key="2">
    <source>
        <dbReference type="Pfam" id="PF12842"/>
    </source>
</evidence>
<dbReference type="eggNOG" id="KOG1831">
    <property type="taxonomic scope" value="Eukaryota"/>
</dbReference>
<dbReference type="PANTHER" id="PTHR13162">
    <property type="entry name" value="CCR4-NOT TRANSCRIPTION COMPLEX"/>
    <property type="match status" value="1"/>
</dbReference>
<feature type="domain" description="CCR4-NOT transcription complex subunit 1-like NOT1 connector" evidence="3">
    <location>
        <begin position="493"/>
        <end position="661"/>
    </location>
</feature>
<dbReference type="GO" id="GO:0000932">
    <property type="term" value="C:P-body"/>
    <property type="evidence" value="ECO:0007669"/>
    <property type="project" value="TreeGrafter"/>
</dbReference>
<feature type="compositionally biased region" description="Basic and acidic residues" evidence="1">
    <location>
        <begin position="33"/>
        <end position="47"/>
    </location>
</feature>
<protein>
    <submittedName>
        <fullName evidence="4">Uncharacterized protein</fullName>
    </submittedName>
</protein>
<name>F0Y088_AURAN</name>
<dbReference type="InterPro" id="IPR024557">
    <property type="entry name" value="CNOT1_dom_4"/>
</dbReference>
<dbReference type="OrthoDB" id="1933107at2759"/>
<dbReference type="GO" id="GO:0017148">
    <property type="term" value="P:negative regulation of translation"/>
    <property type="evidence" value="ECO:0007669"/>
    <property type="project" value="InterPro"/>
</dbReference>
<evidence type="ECO:0000259" key="3">
    <source>
        <dbReference type="Pfam" id="PF25097"/>
    </source>
</evidence>
<reference evidence="4 5" key="1">
    <citation type="journal article" date="2011" name="Proc. Natl. Acad. Sci. U.S.A.">
        <title>Niche of harmful alga Aureococcus anophagefferens revealed through ecogenomics.</title>
        <authorList>
            <person name="Gobler C.J."/>
            <person name="Berry D.L."/>
            <person name="Dyhrman S.T."/>
            <person name="Wilhelm S.W."/>
            <person name="Salamov A."/>
            <person name="Lobanov A.V."/>
            <person name="Zhang Y."/>
            <person name="Collier J.L."/>
            <person name="Wurch L.L."/>
            <person name="Kustka A.B."/>
            <person name="Dill B.D."/>
            <person name="Shah M."/>
            <person name="VerBerkmoes N.C."/>
            <person name="Kuo A."/>
            <person name="Terry A."/>
            <person name="Pangilinan J."/>
            <person name="Lindquist E.A."/>
            <person name="Lucas S."/>
            <person name="Paulsen I.T."/>
            <person name="Hattenrath-Lehmann T.K."/>
            <person name="Talmage S.C."/>
            <person name="Walker E.A."/>
            <person name="Koch F."/>
            <person name="Burson A.M."/>
            <person name="Marcoval M.A."/>
            <person name="Tang Y.Z."/>
            <person name="Lecleir G.R."/>
            <person name="Coyne K.J."/>
            <person name="Berg G.M."/>
            <person name="Bertrand E.M."/>
            <person name="Saito M.A."/>
            <person name="Gladyshev V.N."/>
            <person name="Grigoriev I.V."/>
        </authorList>
    </citation>
    <scope>NUCLEOTIDE SEQUENCE [LARGE SCALE GENOMIC DNA]</scope>
    <source>
        <strain evidence="5">CCMP 1984</strain>
    </source>
</reference>
<dbReference type="AlphaFoldDB" id="F0Y088"/>
<evidence type="ECO:0000313" key="4">
    <source>
        <dbReference type="EMBL" id="EGB11489.1"/>
    </source>
</evidence>
<dbReference type="InterPro" id="IPR040398">
    <property type="entry name" value="Not1"/>
</dbReference>
<dbReference type="EMBL" id="GL833122">
    <property type="protein sequence ID" value="EGB11489.1"/>
    <property type="molecule type" value="Genomic_DNA"/>
</dbReference>
<evidence type="ECO:0000256" key="1">
    <source>
        <dbReference type="SAM" id="MobiDB-lite"/>
    </source>
</evidence>
<dbReference type="GO" id="GO:0000288">
    <property type="term" value="P:nuclear-transcribed mRNA catabolic process, deadenylation-dependent decay"/>
    <property type="evidence" value="ECO:0007669"/>
    <property type="project" value="TreeGrafter"/>
</dbReference>
<evidence type="ECO:0000313" key="5">
    <source>
        <dbReference type="Proteomes" id="UP000002729"/>
    </source>
</evidence>
<dbReference type="GO" id="GO:0030015">
    <property type="term" value="C:CCR4-NOT core complex"/>
    <property type="evidence" value="ECO:0007669"/>
    <property type="project" value="InterPro"/>
</dbReference>
<dbReference type="InterPro" id="IPR055454">
    <property type="entry name" value="CNOT1-like_NOT1_connector"/>
</dbReference>
<organism evidence="5">
    <name type="scientific">Aureococcus anophagefferens</name>
    <name type="common">Harmful bloom alga</name>
    <dbReference type="NCBI Taxonomy" id="44056"/>
    <lineage>
        <taxon>Eukaryota</taxon>
        <taxon>Sar</taxon>
        <taxon>Stramenopiles</taxon>
        <taxon>Ochrophyta</taxon>
        <taxon>Pelagophyceae</taxon>
        <taxon>Pelagomonadales</taxon>
        <taxon>Pelagomonadaceae</taxon>
        <taxon>Aureococcus</taxon>
    </lineage>
</organism>
<proteinExistence type="predicted"/>
<feature type="region of interest" description="Disordered" evidence="1">
    <location>
        <begin position="668"/>
        <end position="709"/>
    </location>
</feature>
<dbReference type="GeneID" id="20222213"/>
<dbReference type="Proteomes" id="UP000002729">
    <property type="component" value="Unassembled WGS sequence"/>
</dbReference>
<feature type="compositionally biased region" description="Low complexity" evidence="1">
    <location>
        <begin position="381"/>
        <end position="392"/>
    </location>
</feature>
<feature type="region of interest" description="Disordered" evidence="1">
    <location>
        <begin position="24"/>
        <end position="65"/>
    </location>
</feature>
<feature type="compositionally biased region" description="Polar residues" evidence="1">
    <location>
        <begin position="93"/>
        <end position="104"/>
    </location>
</feature>
<feature type="region of interest" description="Disordered" evidence="1">
    <location>
        <begin position="354"/>
        <end position="392"/>
    </location>
</feature>
<feature type="compositionally biased region" description="Low complexity" evidence="1">
    <location>
        <begin position="117"/>
        <end position="127"/>
    </location>
</feature>